<comment type="subunit">
    <text evidence="8">Component of the pre-catalytic and catalytic spliceosome complexes. Component of the postcatalytic spliceosome P complex. Part of the U5 snRNP complex. Interacts with PRPF8. Component of the U4/U6-U5 tri-snRNP complex composed of the U4, U6 and U5 snRNAs and at least PRPF3, PRPF4, PRPF6, PRPF8, PRPF31, SNRNP200, TXNL4A, WDR57, SNRNP40, DDX23, CD2BP2, PPIH, SNU13, EFTUD2, SART1 and USP39. Component of the minor spliceosome, which splices U12-type introns.</text>
</comment>
<dbReference type="PRINTS" id="PR00320">
    <property type="entry name" value="GPROTEINBRPT"/>
</dbReference>
<evidence type="ECO:0000256" key="11">
    <source>
        <dbReference type="PROSITE-ProRule" id="PRU00221"/>
    </source>
</evidence>
<dbReference type="SMART" id="SM00320">
    <property type="entry name" value="WD40"/>
    <property type="match status" value="7"/>
</dbReference>
<dbReference type="SUPFAM" id="SSF50978">
    <property type="entry name" value="WD40 repeat-like"/>
    <property type="match status" value="1"/>
</dbReference>
<evidence type="ECO:0000256" key="10">
    <source>
        <dbReference type="ARBA" id="ARBA00075772"/>
    </source>
</evidence>
<dbReference type="PROSITE" id="PS50294">
    <property type="entry name" value="WD_REPEATS_REGION"/>
    <property type="match status" value="5"/>
</dbReference>
<evidence type="ECO:0000256" key="1">
    <source>
        <dbReference type="ARBA" id="ARBA00004123"/>
    </source>
</evidence>
<sequence length="348" mass="38777">MAKRKTATDDLSLSLYNKKMKSDVALTSTREKAVVPEGINRTSNLMAPIMLMEGHQGEIFTVAFHPEGQYLASSGFDRQIFLWNVYGECENISLMLGHSGAVMELHFSTDGNSIFTASTDQTVGIWDIETGNRIKRLKGHTSFVNSCQSARRGLTMIVSGSDDCSAKVWDPRKKGQCATLNNTYQVTSVTFNDTAEQVITGGIDNDIKVWDLRKNAILYKMKGHIDTITGISLSPDGSYLLSNAMDNTLRIWDVRPYAPQERCVKIFSGHQHNFEKNLLRCSWSPDGSKISAGSADRFVYIWDTTTRRVLYKLPGHNGSVNDVDFHPKEPIIVSASSDKQLYMGEIEA</sequence>
<dbReference type="InterPro" id="IPR001680">
    <property type="entry name" value="WD40_rpt"/>
</dbReference>
<dbReference type="GO" id="GO:0003723">
    <property type="term" value="F:RNA binding"/>
    <property type="evidence" value="ECO:0007669"/>
    <property type="project" value="TreeGrafter"/>
</dbReference>
<evidence type="ECO:0000256" key="9">
    <source>
        <dbReference type="ARBA" id="ARBA00073554"/>
    </source>
</evidence>
<evidence type="ECO:0000256" key="3">
    <source>
        <dbReference type="ARBA" id="ARBA00022664"/>
    </source>
</evidence>
<dbReference type="GO" id="GO:0006397">
    <property type="term" value="P:mRNA processing"/>
    <property type="evidence" value="ECO:0007669"/>
    <property type="project" value="UniProtKB-KW"/>
</dbReference>
<dbReference type="CDD" id="cd00200">
    <property type="entry name" value="WD40"/>
    <property type="match status" value="1"/>
</dbReference>
<feature type="repeat" description="WD" evidence="11">
    <location>
        <begin position="95"/>
        <end position="136"/>
    </location>
</feature>
<dbReference type="PANTHER" id="PTHR44006">
    <property type="entry name" value="U5 SMALL NUCLEAR RIBONUCLEOPROTEIN 40 KDA PROTEIN"/>
    <property type="match status" value="1"/>
</dbReference>
<evidence type="ECO:0000313" key="12">
    <source>
        <dbReference type="EMBL" id="KAL0275140.1"/>
    </source>
</evidence>
<dbReference type="InterPro" id="IPR052234">
    <property type="entry name" value="U5_snRNP_Component"/>
</dbReference>
<evidence type="ECO:0000256" key="5">
    <source>
        <dbReference type="ARBA" id="ARBA00023187"/>
    </source>
</evidence>
<dbReference type="PANTHER" id="PTHR44006:SF1">
    <property type="entry name" value="U5 SMALL NUCLEAR RIBONUCLEOPROTEIN 40 KDA PROTEIN"/>
    <property type="match status" value="1"/>
</dbReference>
<evidence type="ECO:0000256" key="7">
    <source>
        <dbReference type="ARBA" id="ARBA00057342"/>
    </source>
</evidence>
<evidence type="ECO:0000256" key="6">
    <source>
        <dbReference type="ARBA" id="ARBA00023242"/>
    </source>
</evidence>
<keyword evidence="3" id="KW-0507">mRNA processing</keyword>
<keyword evidence="4" id="KW-0677">Repeat</keyword>
<dbReference type="GO" id="GO:0071013">
    <property type="term" value="C:catalytic step 2 spliceosome"/>
    <property type="evidence" value="ECO:0007669"/>
    <property type="project" value="TreeGrafter"/>
</dbReference>
<keyword evidence="2 11" id="KW-0853">WD repeat</keyword>
<dbReference type="InterPro" id="IPR036322">
    <property type="entry name" value="WD40_repeat_dom_sf"/>
</dbReference>
<keyword evidence="6" id="KW-0539">Nucleus</keyword>
<reference evidence="12" key="1">
    <citation type="journal article" date="2024" name="Gigascience">
        <title>Chromosome-level genome of the poultry shaft louse Menopon gallinae provides insight into the host-switching and adaptive evolution of parasitic lice.</title>
        <authorList>
            <person name="Xu Y."/>
            <person name="Ma L."/>
            <person name="Liu S."/>
            <person name="Liang Y."/>
            <person name="Liu Q."/>
            <person name="He Z."/>
            <person name="Tian L."/>
            <person name="Duan Y."/>
            <person name="Cai W."/>
            <person name="Li H."/>
            <person name="Song F."/>
        </authorList>
    </citation>
    <scope>NUCLEOTIDE SEQUENCE</scope>
    <source>
        <strain evidence="12">Cailab_2023a</strain>
    </source>
</reference>
<comment type="caution">
    <text evidence="12">The sequence shown here is derived from an EMBL/GenBank/DDBJ whole genome shotgun (WGS) entry which is preliminary data.</text>
</comment>
<evidence type="ECO:0000256" key="4">
    <source>
        <dbReference type="ARBA" id="ARBA00022737"/>
    </source>
</evidence>
<dbReference type="Pfam" id="PF00400">
    <property type="entry name" value="WD40"/>
    <property type="match status" value="7"/>
</dbReference>
<dbReference type="PROSITE" id="PS00678">
    <property type="entry name" value="WD_REPEATS_1"/>
    <property type="match status" value="4"/>
</dbReference>
<comment type="subcellular location">
    <subcellularLocation>
        <location evidence="1">Nucleus</location>
    </subcellularLocation>
</comment>
<dbReference type="EMBL" id="JARGDH010000002">
    <property type="protein sequence ID" value="KAL0275140.1"/>
    <property type="molecule type" value="Genomic_DNA"/>
</dbReference>
<feature type="repeat" description="WD" evidence="11">
    <location>
        <begin position="313"/>
        <end position="348"/>
    </location>
</feature>
<feature type="repeat" description="WD" evidence="11">
    <location>
        <begin position="179"/>
        <end position="220"/>
    </location>
</feature>
<feature type="repeat" description="WD" evidence="11">
    <location>
        <begin position="282"/>
        <end position="312"/>
    </location>
</feature>
<dbReference type="InterPro" id="IPR015943">
    <property type="entry name" value="WD40/YVTN_repeat-like_dom_sf"/>
</dbReference>
<dbReference type="InterPro" id="IPR020472">
    <property type="entry name" value="WD40_PAC1"/>
</dbReference>
<dbReference type="Gene3D" id="2.130.10.10">
    <property type="entry name" value="YVTN repeat-like/Quinoprotein amine dehydrogenase"/>
    <property type="match status" value="1"/>
</dbReference>
<dbReference type="PROSITE" id="PS50082">
    <property type="entry name" value="WD_REPEATS_2"/>
    <property type="match status" value="7"/>
</dbReference>
<dbReference type="InterPro" id="IPR019775">
    <property type="entry name" value="WD40_repeat_CS"/>
</dbReference>
<dbReference type="FunFam" id="2.130.10.10:FF:000229">
    <property type="entry name" value="Small nuclear ribonucleoprotein U5 subunit 40"/>
    <property type="match status" value="1"/>
</dbReference>
<feature type="repeat" description="WD" evidence="11">
    <location>
        <begin position="221"/>
        <end position="255"/>
    </location>
</feature>
<dbReference type="AlphaFoldDB" id="A0AAW2I0W2"/>
<feature type="repeat" description="WD" evidence="11">
    <location>
        <begin position="52"/>
        <end position="85"/>
    </location>
</feature>
<keyword evidence="5" id="KW-0508">mRNA splicing</keyword>
<dbReference type="GO" id="GO:0005682">
    <property type="term" value="C:U5 snRNP"/>
    <property type="evidence" value="ECO:0007669"/>
    <property type="project" value="UniProtKB-ARBA"/>
</dbReference>
<protein>
    <recommendedName>
        <fullName evidence="9">U5 small nuclear ribonucleoprotein 40 kDa protein</fullName>
    </recommendedName>
    <alternativeName>
        <fullName evidence="10">WD repeat-containing protein 57</fullName>
    </alternativeName>
</protein>
<feature type="repeat" description="WD" evidence="11">
    <location>
        <begin position="137"/>
        <end position="170"/>
    </location>
</feature>
<comment type="function">
    <text evidence="7">Required for pre-mRNA splicing as component of the activated spliceosome. Component of the U5 small nuclear ribonucleoprotein (snRNP) complex and the U4/U6-U5 tri-snRNP complex, building blocks of the spliceosome. As a component of the minor spliceosome, involved in the splicing of U12-type introns in pre-mRNAs.</text>
</comment>
<organism evidence="12">
    <name type="scientific">Menopon gallinae</name>
    <name type="common">poultry shaft louse</name>
    <dbReference type="NCBI Taxonomy" id="328185"/>
    <lineage>
        <taxon>Eukaryota</taxon>
        <taxon>Metazoa</taxon>
        <taxon>Ecdysozoa</taxon>
        <taxon>Arthropoda</taxon>
        <taxon>Hexapoda</taxon>
        <taxon>Insecta</taxon>
        <taxon>Pterygota</taxon>
        <taxon>Neoptera</taxon>
        <taxon>Paraneoptera</taxon>
        <taxon>Psocodea</taxon>
        <taxon>Troctomorpha</taxon>
        <taxon>Phthiraptera</taxon>
        <taxon>Amblycera</taxon>
        <taxon>Menoponidae</taxon>
        <taxon>Menopon</taxon>
    </lineage>
</organism>
<evidence type="ECO:0000256" key="8">
    <source>
        <dbReference type="ARBA" id="ARBA00064268"/>
    </source>
</evidence>
<gene>
    <name evidence="12" type="ORF">PYX00_003096</name>
</gene>
<dbReference type="GO" id="GO:0000375">
    <property type="term" value="P:RNA splicing, via transesterification reactions"/>
    <property type="evidence" value="ECO:0007669"/>
    <property type="project" value="UniProtKB-ARBA"/>
</dbReference>
<accession>A0AAW2I0W2</accession>
<name>A0AAW2I0W2_9NEOP</name>
<evidence type="ECO:0000256" key="2">
    <source>
        <dbReference type="ARBA" id="ARBA00022574"/>
    </source>
</evidence>
<proteinExistence type="predicted"/>